<keyword evidence="2" id="KW-1003">Cell membrane</keyword>
<evidence type="ECO:0000256" key="3">
    <source>
        <dbReference type="ARBA" id="ARBA00022692"/>
    </source>
</evidence>
<gene>
    <name evidence="7" type="ORF">GR212_01065</name>
</gene>
<dbReference type="PANTHER" id="PTHR30086:SF20">
    <property type="entry name" value="ARGININE EXPORTER PROTEIN ARGO-RELATED"/>
    <property type="match status" value="1"/>
</dbReference>
<accession>A0A6L9U2C3</accession>
<keyword evidence="4 6" id="KW-1133">Transmembrane helix</keyword>
<dbReference type="InterPro" id="IPR001123">
    <property type="entry name" value="LeuE-type"/>
</dbReference>
<evidence type="ECO:0000313" key="8">
    <source>
        <dbReference type="Proteomes" id="UP000483035"/>
    </source>
</evidence>
<sequence length="204" mass="21226">MVVPNGLYYSILTLLLTSLVIMGSPGPSTVSATAMGAAYGFRRSLGYVSGLIIGTVAVLLAVAAGVVAILLSIPHGALVLTIVSAVYILYLAFRIATAPPLSRRDDQVAAPAFSGGFLLAVANPKAYLAIAAVFAGVSLFQDRRLLDAALKIALLTAMIVAIHMLWLLVGASLSRFLQNPRISRIVNVSLAILLIVATVVAVVE</sequence>
<feature type="transmembrane region" description="Helical" evidence="6">
    <location>
        <begin position="45"/>
        <end position="71"/>
    </location>
</feature>
<feature type="transmembrane region" description="Helical" evidence="6">
    <location>
        <begin position="117"/>
        <end position="140"/>
    </location>
</feature>
<dbReference type="EMBL" id="WUEY01000001">
    <property type="protein sequence ID" value="NEI68147.1"/>
    <property type="molecule type" value="Genomic_DNA"/>
</dbReference>
<feature type="transmembrane region" description="Helical" evidence="6">
    <location>
        <begin position="6"/>
        <end position="24"/>
    </location>
</feature>
<dbReference type="GO" id="GO:0033228">
    <property type="term" value="P:cysteine export across plasma membrane"/>
    <property type="evidence" value="ECO:0007669"/>
    <property type="project" value="TreeGrafter"/>
</dbReference>
<evidence type="ECO:0000256" key="2">
    <source>
        <dbReference type="ARBA" id="ARBA00022475"/>
    </source>
</evidence>
<evidence type="ECO:0000256" key="5">
    <source>
        <dbReference type="ARBA" id="ARBA00023136"/>
    </source>
</evidence>
<feature type="transmembrane region" description="Helical" evidence="6">
    <location>
        <begin position="185"/>
        <end position="203"/>
    </location>
</feature>
<comment type="caution">
    <text evidence="7">The sequence shown here is derived from an EMBL/GenBank/DDBJ whole genome shotgun (WGS) entry which is preliminary data.</text>
</comment>
<dbReference type="AlphaFoldDB" id="A0A6L9U2C3"/>
<dbReference type="Pfam" id="PF01810">
    <property type="entry name" value="LysE"/>
    <property type="match status" value="1"/>
</dbReference>
<evidence type="ECO:0000256" key="1">
    <source>
        <dbReference type="ARBA" id="ARBA00004651"/>
    </source>
</evidence>
<dbReference type="GO" id="GO:0015171">
    <property type="term" value="F:amino acid transmembrane transporter activity"/>
    <property type="evidence" value="ECO:0007669"/>
    <property type="project" value="TreeGrafter"/>
</dbReference>
<evidence type="ECO:0000256" key="6">
    <source>
        <dbReference type="SAM" id="Phobius"/>
    </source>
</evidence>
<name>A0A6L9U2C3_9HYPH</name>
<reference evidence="7 8" key="1">
    <citation type="submission" date="2019-12" db="EMBL/GenBank/DDBJ databases">
        <title>Rhizobium genotypes associated with high levels of biological nitrogen fixation by grain legumes in a temperate-maritime cropping system.</title>
        <authorList>
            <person name="Maluk M."/>
            <person name="Francesc Ferrando Molina F."/>
            <person name="Lopez Del Egido L."/>
            <person name="Lafos M."/>
            <person name="Langarica-Fuentes A."/>
            <person name="Gebre Yohannes G."/>
            <person name="Young M.W."/>
            <person name="Martin P."/>
            <person name="Gantlett R."/>
            <person name="Kenicer G."/>
            <person name="Hawes C."/>
            <person name="Begg G.S."/>
            <person name="Quilliam R.S."/>
            <person name="Squire G.R."/>
            <person name="Poole P.S."/>
            <person name="Young P.W."/>
            <person name="Iannetta P.M."/>
            <person name="James E.K."/>
        </authorList>
    </citation>
    <scope>NUCLEOTIDE SEQUENCE [LARGE SCALE GENOMIC DNA]</scope>
    <source>
        <strain evidence="7 8">JHI1118</strain>
    </source>
</reference>
<keyword evidence="5 6" id="KW-0472">Membrane</keyword>
<keyword evidence="3 6" id="KW-0812">Transmembrane</keyword>
<dbReference type="GO" id="GO:0005886">
    <property type="term" value="C:plasma membrane"/>
    <property type="evidence" value="ECO:0007669"/>
    <property type="project" value="UniProtKB-SubCell"/>
</dbReference>
<protein>
    <submittedName>
        <fullName evidence="7">LysE family transporter</fullName>
    </submittedName>
</protein>
<feature type="transmembrane region" description="Helical" evidence="6">
    <location>
        <begin position="77"/>
        <end position="96"/>
    </location>
</feature>
<evidence type="ECO:0000313" key="7">
    <source>
        <dbReference type="EMBL" id="NEI68147.1"/>
    </source>
</evidence>
<dbReference type="Proteomes" id="UP000483035">
    <property type="component" value="Unassembled WGS sequence"/>
</dbReference>
<dbReference type="RefSeq" id="WP_163984608.1">
    <property type="nucleotide sequence ID" value="NZ_WUEY01000001.1"/>
</dbReference>
<evidence type="ECO:0000256" key="4">
    <source>
        <dbReference type="ARBA" id="ARBA00022989"/>
    </source>
</evidence>
<feature type="transmembrane region" description="Helical" evidence="6">
    <location>
        <begin position="152"/>
        <end position="173"/>
    </location>
</feature>
<comment type="subcellular location">
    <subcellularLocation>
        <location evidence="1">Cell membrane</location>
        <topology evidence="1">Multi-pass membrane protein</topology>
    </subcellularLocation>
</comment>
<dbReference type="PANTHER" id="PTHR30086">
    <property type="entry name" value="ARGININE EXPORTER PROTEIN ARGO"/>
    <property type="match status" value="1"/>
</dbReference>
<organism evidence="7 8">
    <name type="scientific">Rhizobium lusitanum</name>
    <dbReference type="NCBI Taxonomy" id="293958"/>
    <lineage>
        <taxon>Bacteria</taxon>
        <taxon>Pseudomonadati</taxon>
        <taxon>Pseudomonadota</taxon>
        <taxon>Alphaproteobacteria</taxon>
        <taxon>Hyphomicrobiales</taxon>
        <taxon>Rhizobiaceae</taxon>
        <taxon>Rhizobium/Agrobacterium group</taxon>
        <taxon>Rhizobium</taxon>
    </lineage>
</organism>
<proteinExistence type="predicted"/>